<dbReference type="EMBL" id="JAHCTB010000002">
    <property type="protein sequence ID" value="MBT0607383.1"/>
    <property type="molecule type" value="Genomic_DNA"/>
</dbReference>
<comment type="caution">
    <text evidence="1">The sequence shown here is derived from an EMBL/GenBank/DDBJ whole genome shotgun (WGS) entry which is preliminary data.</text>
</comment>
<evidence type="ECO:0000313" key="1">
    <source>
        <dbReference type="EMBL" id="MBT0607383.1"/>
    </source>
</evidence>
<dbReference type="SUPFAM" id="SSF55729">
    <property type="entry name" value="Acyl-CoA N-acyltransferases (Nat)"/>
    <property type="match status" value="1"/>
</dbReference>
<dbReference type="Proteomes" id="UP001297092">
    <property type="component" value="Unassembled WGS sequence"/>
</dbReference>
<dbReference type="InterPro" id="IPR016181">
    <property type="entry name" value="Acyl_CoA_acyltransferase"/>
</dbReference>
<sequence length="392" mass="45104">MPIPIRMSINSSEQFHFFDSITAIPTVDWSAIIPRQNVFLSLEFLFALENSLRPSLKLIPVLIYNSEKKPLVAGVFQISTFIYKKTANQSSFLKIFQDCRNTDDSFSIKGLVCGNIFATGENGFAFSNEISKEEAITLMATAAQKLKNNDSLKNEFSIMLFKEFWEKSVGAAKRLEAYKYRPFQIDVNMVLQMDSHWQRLEDYLGSMKAKYRAKANSAYKKSAALSIRELSEDDIQKYEQDLVRLFNNVLQKSHYSYGVNYPLCFFNLKKNLGNRFHCRGFFFGEKLVGFSTAFENCDNLEANYVGIDYGYNSEFAVYERILYDYVELAISLKVDQLHLGRTSELIKSALGALPEAMTLYARHTSKMKNILLKPVLENIYPSEFELRKPFLK</sequence>
<proteinExistence type="predicted"/>
<evidence type="ECO:0000313" key="2">
    <source>
        <dbReference type="Proteomes" id="UP001297092"/>
    </source>
</evidence>
<accession>A0ABS5S334</accession>
<name>A0ABS5S334_9FLAO</name>
<keyword evidence="2" id="KW-1185">Reference proteome</keyword>
<organism evidence="1 2">
    <name type="scientific">Aequorivita echinoideorum</name>
    <dbReference type="NCBI Taxonomy" id="1549647"/>
    <lineage>
        <taxon>Bacteria</taxon>
        <taxon>Pseudomonadati</taxon>
        <taxon>Bacteroidota</taxon>
        <taxon>Flavobacteriia</taxon>
        <taxon>Flavobacteriales</taxon>
        <taxon>Flavobacteriaceae</taxon>
        <taxon>Aequorivita</taxon>
    </lineage>
</organism>
<reference evidence="1 2" key="1">
    <citation type="submission" date="2021-05" db="EMBL/GenBank/DDBJ databases">
        <title>Aequorivita echinoideorum JCM 30378 genome.</title>
        <authorList>
            <person name="Zhang H."/>
            <person name="Li C."/>
        </authorList>
    </citation>
    <scope>NUCLEOTIDE SEQUENCE [LARGE SCALE GENOMIC DNA]</scope>
    <source>
        <strain evidence="1 2">JCM30378</strain>
    </source>
</reference>
<evidence type="ECO:0008006" key="3">
    <source>
        <dbReference type="Google" id="ProtNLM"/>
    </source>
</evidence>
<gene>
    <name evidence="1" type="ORF">KIV10_04245</name>
</gene>
<protein>
    <recommendedName>
        <fullName evidence="3">Peptidogalycan biosysnthesis/recognition</fullName>
    </recommendedName>
</protein>